<protein>
    <submittedName>
        <fullName evidence="1">Uncharacterized protein</fullName>
    </submittedName>
</protein>
<sequence length="62" mass="5836">MSIEFFGSAEATGSSAIDTLVGAAFLLPNLLLGFIGGLGGDLGSTGSAGPLPVIPGFPGGAA</sequence>
<evidence type="ECO:0000313" key="2">
    <source>
        <dbReference type="Proteomes" id="UP001595836"/>
    </source>
</evidence>
<evidence type="ECO:0000313" key="1">
    <source>
        <dbReference type="EMBL" id="MFC4755652.1"/>
    </source>
</evidence>
<proteinExistence type="predicted"/>
<accession>A0ABV9PRC4</accession>
<reference evidence="2" key="1">
    <citation type="journal article" date="2019" name="Int. J. Syst. Evol. Microbiol.">
        <title>The Global Catalogue of Microorganisms (GCM) 10K type strain sequencing project: providing services to taxonomists for standard genome sequencing and annotation.</title>
        <authorList>
            <consortium name="The Broad Institute Genomics Platform"/>
            <consortium name="The Broad Institute Genome Sequencing Center for Infectious Disease"/>
            <person name="Wu L."/>
            <person name="Ma J."/>
        </authorList>
    </citation>
    <scope>NUCLEOTIDE SEQUENCE [LARGE SCALE GENOMIC DNA]</scope>
    <source>
        <strain evidence="2">JCM 11882</strain>
    </source>
</reference>
<name>A0ABV9PRC4_9ACTN</name>
<dbReference type="RefSeq" id="WP_344994775.1">
    <property type="nucleotide sequence ID" value="NZ_BAABCD010000047.1"/>
</dbReference>
<dbReference type="Proteomes" id="UP001595836">
    <property type="component" value="Unassembled WGS sequence"/>
</dbReference>
<gene>
    <name evidence="1" type="ORF">ACFO7U_12825</name>
</gene>
<organism evidence="1 2">
    <name type="scientific">Dietzia aurantiaca</name>
    <dbReference type="NCBI Taxonomy" id="983873"/>
    <lineage>
        <taxon>Bacteria</taxon>
        <taxon>Bacillati</taxon>
        <taxon>Actinomycetota</taxon>
        <taxon>Actinomycetes</taxon>
        <taxon>Mycobacteriales</taxon>
        <taxon>Dietziaceae</taxon>
        <taxon>Dietzia</taxon>
    </lineage>
</organism>
<dbReference type="EMBL" id="JBHSHP010000050">
    <property type="protein sequence ID" value="MFC4755652.1"/>
    <property type="molecule type" value="Genomic_DNA"/>
</dbReference>
<keyword evidence="2" id="KW-1185">Reference proteome</keyword>
<comment type="caution">
    <text evidence="1">The sequence shown here is derived from an EMBL/GenBank/DDBJ whole genome shotgun (WGS) entry which is preliminary data.</text>
</comment>